<dbReference type="Proteomes" id="UP000193144">
    <property type="component" value="Unassembled WGS sequence"/>
</dbReference>
<organism evidence="1 2">
    <name type="scientific">Clohesyomyces aquaticus</name>
    <dbReference type="NCBI Taxonomy" id="1231657"/>
    <lineage>
        <taxon>Eukaryota</taxon>
        <taxon>Fungi</taxon>
        <taxon>Dikarya</taxon>
        <taxon>Ascomycota</taxon>
        <taxon>Pezizomycotina</taxon>
        <taxon>Dothideomycetes</taxon>
        <taxon>Pleosporomycetidae</taxon>
        <taxon>Pleosporales</taxon>
        <taxon>Lindgomycetaceae</taxon>
        <taxon>Clohesyomyces</taxon>
    </lineage>
</organism>
<reference evidence="1 2" key="1">
    <citation type="submission" date="2016-07" db="EMBL/GenBank/DDBJ databases">
        <title>Pervasive Adenine N6-methylation of Active Genes in Fungi.</title>
        <authorList>
            <consortium name="DOE Joint Genome Institute"/>
            <person name="Mondo S.J."/>
            <person name="Dannebaum R.O."/>
            <person name="Kuo R.C."/>
            <person name="Labutti K."/>
            <person name="Haridas S."/>
            <person name="Kuo A."/>
            <person name="Salamov A."/>
            <person name="Ahrendt S.R."/>
            <person name="Lipzen A."/>
            <person name="Sullivan W."/>
            <person name="Andreopoulos W.B."/>
            <person name="Clum A."/>
            <person name="Lindquist E."/>
            <person name="Daum C."/>
            <person name="Ramamoorthy G.K."/>
            <person name="Gryganskyi A."/>
            <person name="Culley D."/>
            <person name="Magnuson J.K."/>
            <person name="James T.Y."/>
            <person name="O'Malley M.A."/>
            <person name="Stajich J.E."/>
            <person name="Spatafora J.W."/>
            <person name="Visel A."/>
            <person name="Grigoriev I.V."/>
        </authorList>
    </citation>
    <scope>NUCLEOTIDE SEQUENCE [LARGE SCALE GENOMIC DNA]</scope>
    <source>
        <strain evidence="1 2">CBS 115471</strain>
    </source>
</reference>
<proteinExistence type="predicted"/>
<name>A0A1Y1XZZ4_9PLEO</name>
<evidence type="ECO:0000313" key="2">
    <source>
        <dbReference type="Proteomes" id="UP000193144"/>
    </source>
</evidence>
<gene>
    <name evidence="1" type="ORF">BCR34DRAFT_287138</name>
</gene>
<protein>
    <submittedName>
        <fullName evidence="1">Uncharacterized protein</fullName>
    </submittedName>
</protein>
<evidence type="ECO:0000313" key="1">
    <source>
        <dbReference type="EMBL" id="ORX91288.1"/>
    </source>
</evidence>
<dbReference type="AlphaFoldDB" id="A0A1Y1XZZ4"/>
<sequence length="151" mass="16564">MGLPRSATNPQSSQSRCLVTPSLTQPLDTSPNSHMLARLDVVCFSPSLLDGVLFQVPPNSDRTVLQSTTLVLYNIPMLSKNTLNYSNSLLRVLHQPIPTSSQLILPLEQCNLTHIEATRYNSHSLGRQEESPGSFTCHCIKVCARLASDSC</sequence>
<comment type="caution">
    <text evidence="1">The sequence shown here is derived from an EMBL/GenBank/DDBJ whole genome shotgun (WGS) entry which is preliminary data.</text>
</comment>
<dbReference type="EMBL" id="MCFA01000475">
    <property type="protein sequence ID" value="ORX91288.1"/>
    <property type="molecule type" value="Genomic_DNA"/>
</dbReference>
<keyword evidence="2" id="KW-1185">Reference proteome</keyword>
<accession>A0A1Y1XZZ4</accession>